<dbReference type="EMBL" id="MN740686">
    <property type="protein sequence ID" value="QHU07718.1"/>
    <property type="molecule type" value="Genomic_DNA"/>
</dbReference>
<evidence type="ECO:0000313" key="1">
    <source>
        <dbReference type="EMBL" id="QHU07718.1"/>
    </source>
</evidence>
<organism evidence="1">
    <name type="scientific">viral metagenome</name>
    <dbReference type="NCBI Taxonomy" id="1070528"/>
    <lineage>
        <taxon>unclassified sequences</taxon>
        <taxon>metagenomes</taxon>
        <taxon>organismal metagenomes</taxon>
    </lineage>
</organism>
<dbReference type="AlphaFoldDB" id="A0A6C0JUZ5"/>
<accession>A0A6C0JUZ5</accession>
<protein>
    <submittedName>
        <fullName evidence="1">Uncharacterized protein</fullName>
    </submittedName>
</protein>
<sequence>MMLTYNNFAFLCNYCFRTIMSCILENDVSDLFSNCIFNNILNIDINKVSNSSCLPKTFCTGCWDSQFMEGVKNCTEHIFGIEM</sequence>
<proteinExistence type="predicted"/>
<reference evidence="1" key="1">
    <citation type="journal article" date="2020" name="Nature">
        <title>Giant virus diversity and host interactions through global metagenomics.</title>
        <authorList>
            <person name="Schulz F."/>
            <person name="Roux S."/>
            <person name="Paez-Espino D."/>
            <person name="Jungbluth S."/>
            <person name="Walsh D.A."/>
            <person name="Denef V.J."/>
            <person name="McMahon K.D."/>
            <person name="Konstantinidis K.T."/>
            <person name="Eloe-Fadrosh E.A."/>
            <person name="Kyrpides N.C."/>
            <person name="Woyke T."/>
        </authorList>
    </citation>
    <scope>NUCLEOTIDE SEQUENCE</scope>
    <source>
        <strain evidence="1">GVMAG-S-1041349-163</strain>
    </source>
</reference>
<name>A0A6C0JUZ5_9ZZZZ</name>